<gene>
    <name evidence="7" type="primary">nusA</name>
    <name evidence="10" type="ORF">BO222_10570</name>
</gene>
<dbReference type="PROSITE" id="PS50126">
    <property type="entry name" value="S1"/>
    <property type="match status" value="1"/>
</dbReference>
<dbReference type="EMBL" id="MPJW01000200">
    <property type="protein sequence ID" value="OLU37480.1"/>
    <property type="molecule type" value="Genomic_DNA"/>
</dbReference>
<evidence type="ECO:0000259" key="9">
    <source>
        <dbReference type="PROSITE" id="PS50126"/>
    </source>
</evidence>
<feature type="compositionally biased region" description="Basic and acidic residues" evidence="8">
    <location>
        <begin position="484"/>
        <end position="494"/>
    </location>
</feature>
<feature type="compositionally biased region" description="Acidic residues" evidence="8">
    <location>
        <begin position="510"/>
        <end position="547"/>
    </location>
</feature>
<evidence type="ECO:0000313" key="11">
    <source>
        <dbReference type="Proteomes" id="UP000186341"/>
    </source>
</evidence>
<dbReference type="InterPro" id="IPR009019">
    <property type="entry name" value="KH_sf_prok-type"/>
</dbReference>
<dbReference type="GO" id="GO:0003700">
    <property type="term" value="F:DNA-binding transcription factor activity"/>
    <property type="evidence" value="ECO:0007669"/>
    <property type="project" value="InterPro"/>
</dbReference>
<keyword evidence="11" id="KW-1185">Reference proteome</keyword>
<comment type="function">
    <text evidence="7">Participates in both transcription termination and antitermination.</text>
</comment>
<dbReference type="GO" id="GO:0005829">
    <property type="term" value="C:cytosol"/>
    <property type="evidence" value="ECO:0007669"/>
    <property type="project" value="TreeGrafter"/>
</dbReference>
<dbReference type="PANTHER" id="PTHR22648">
    <property type="entry name" value="TRANSCRIPTION TERMINATION FACTOR NUSA"/>
    <property type="match status" value="1"/>
</dbReference>
<dbReference type="InterPro" id="IPR004087">
    <property type="entry name" value="KH_dom"/>
</dbReference>
<proteinExistence type="inferred from homology"/>
<name>A0A1U7NDS6_9FIRM</name>
<dbReference type="AlphaFoldDB" id="A0A1U7NDS6"/>
<keyword evidence="4 7" id="KW-0694">RNA-binding</keyword>
<evidence type="ECO:0000256" key="1">
    <source>
        <dbReference type="ARBA" id="ARBA00022472"/>
    </source>
</evidence>
<dbReference type="InterPro" id="IPR025249">
    <property type="entry name" value="TF_NusA_KH_1st"/>
</dbReference>
<dbReference type="Gene3D" id="2.40.50.140">
    <property type="entry name" value="Nucleic acid-binding proteins"/>
    <property type="match status" value="1"/>
</dbReference>
<reference evidence="10 11" key="1">
    <citation type="submission" date="2016-11" db="EMBL/GenBank/DDBJ databases">
        <title>Description of two novel members of the family Erysipelotrichaceae: Ileibacterium lipovorans gen. nov., sp. nov. and Dubosiella newyorkensis, gen. nov., sp. nov.</title>
        <authorList>
            <person name="Cox L.M."/>
            <person name="Sohn J."/>
            <person name="Tyrrell K.L."/>
            <person name="Citron D.M."/>
            <person name="Lawson P.A."/>
            <person name="Patel N.B."/>
            <person name="Iizumi T."/>
            <person name="Perez-Perez G.I."/>
            <person name="Goldstein E.J."/>
            <person name="Blaser M.J."/>
        </authorList>
    </citation>
    <scope>NUCLEOTIDE SEQUENCE [LARGE SCALE GENOMIC DNA]</scope>
    <source>
        <strain evidence="10 11">NYU-BL-A3</strain>
    </source>
</reference>
<dbReference type="Pfam" id="PF08529">
    <property type="entry name" value="NusA_N"/>
    <property type="match status" value="1"/>
</dbReference>
<comment type="caution">
    <text evidence="10">The sequence shown here is derived from an EMBL/GenBank/DDBJ whole genome shotgun (WGS) entry which is preliminary data.</text>
</comment>
<dbReference type="CDD" id="cd04455">
    <property type="entry name" value="S1_NusA"/>
    <property type="match status" value="1"/>
</dbReference>
<dbReference type="InterPro" id="IPR003029">
    <property type="entry name" value="S1_domain"/>
</dbReference>
<feature type="compositionally biased region" description="Low complexity" evidence="8">
    <location>
        <begin position="415"/>
        <end position="426"/>
    </location>
</feature>
<dbReference type="Pfam" id="PF26594">
    <property type="entry name" value="KH_NusA_2nd"/>
    <property type="match status" value="1"/>
</dbReference>
<evidence type="ECO:0000256" key="5">
    <source>
        <dbReference type="ARBA" id="ARBA00023015"/>
    </source>
</evidence>
<dbReference type="InterPro" id="IPR013735">
    <property type="entry name" value="TF_NusA_N"/>
</dbReference>
<keyword evidence="6 7" id="KW-0804">Transcription</keyword>
<evidence type="ECO:0000256" key="8">
    <source>
        <dbReference type="SAM" id="MobiDB-lite"/>
    </source>
</evidence>
<evidence type="ECO:0000256" key="3">
    <source>
        <dbReference type="ARBA" id="ARBA00022814"/>
    </source>
</evidence>
<dbReference type="CDD" id="cd02134">
    <property type="entry name" value="KH-II_NusA_rpt1"/>
    <property type="match status" value="1"/>
</dbReference>
<keyword evidence="5 7" id="KW-0805">Transcription regulation</keyword>
<dbReference type="SUPFAM" id="SSF50249">
    <property type="entry name" value="Nucleic acid-binding proteins"/>
    <property type="match status" value="1"/>
</dbReference>
<dbReference type="SMART" id="SM00322">
    <property type="entry name" value="KH"/>
    <property type="match status" value="2"/>
</dbReference>
<dbReference type="Pfam" id="PF13184">
    <property type="entry name" value="KH_NusA_1st"/>
    <property type="match status" value="1"/>
</dbReference>
<dbReference type="GO" id="GO:0031564">
    <property type="term" value="P:transcription antitermination"/>
    <property type="evidence" value="ECO:0007669"/>
    <property type="project" value="UniProtKB-UniRule"/>
</dbReference>
<keyword evidence="3 7" id="KW-0889">Transcription antitermination</keyword>
<dbReference type="InterPro" id="IPR036555">
    <property type="entry name" value="NusA_N_sf"/>
</dbReference>
<evidence type="ECO:0000256" key="6">
    <source>
        <dbReference type="ARBA" id="ARBA00023163"/>
    </source>
</evidence>
<dbReference type="Proteomes" id="UP000186341">
    <property type="component" value="Unassembled WGS sequence"/>
</dbReference>
<evidence type="ECO:0000256" key="4">
    <source>
        <dbReference type="ARBA" id="ARBA00022884"/>
    </source>
</evidence>
<dbReference type="InterPro" id="IPR030842">
    <property type="entry name" value="TF_NusA_bacterial"/>
</dbReference>
<sequence length="547" mass="61743">MNIAESRNLPKDVVEEALSEAMEKAYQKQSGLKDLKVRTEINNGNMKVFRQRETVENVDDEEFEISLEDAKKVKPDAEIGDLIDEEVSLNNFDRAAITLAKSVIKTKIREAEKAVIYEKYVDQVGEMVEGIVESAEDRFILVLLGADKEGKHQNGSTLAMMKKNDQIPTEHYFDGEHIKVVITDVNKESKGAQILVSRADPVFIKRLFEKEVPEIYNGTIEIKAIARDPGMRAKIAVYSHNENIDPIGACIGPKGSRVQAIIQELNGEKIDIFEWSDDIQQLVANALSPAAGVVVIPKDGPRGGLIAVVPDNQLSLAIGKKGQNARLAVKLTNHRIDIKSQSEMKELGIDYQAIADEMHAEYEARKAAERAYKQQQRIDELRAESPDAIDIDSVDFTYDDDDYVPESRKEAEQIPSAAPNANQEAPAENEKDVEEMEEAARIAKEKRKSLAERREQSYTSKFESAAEAAPAQPSSKKNDHKHSYKNEKQEERKPVLKKKPAYTAMQPIYTEDELAEIEENELEEELSASWNEDVDYEEYDEYYDDEY</sequence>
<dbReference type="InterPro" id="IPR010213">
    <property type="entry name" value="TF_NusA"/>
</dbReference>
<dbReference type="GO" id="GO:0003723">
    <property type="term" value="F:RNA binding"/>
    <property type="evidence" value="ECO:0007669"/>
    <property type="project" value="UniProtKB-UniRule"/>
</dbReference>
<comment type="subcellular location">
    <subcellularLocation>
        <location evidence="7">Cytoplasm</location>
    </subcellularLocation>
</comment>
<comment type="similarity">
    <text evidence="7">Belongs to the NusA family.</text>
</comment>
<feature type="compositionally biased region" description="Low complexity" evidence="8">
    <location>
        <begin position="463"/>
        <end position="475"/>
    </location>
</feature>
<dbReference type="FunFam" id="3.30.300.20:FF:000002">
    <property type="entry name" value="Transcription termination/antitermination protein NusA"/>
    <property type="match status" value="1"/>
</dbReference>
<keyword evidence="2 7" id="KW-0963">Cytoplasm</keyword>
<evidence type="ECO:0000256" key="7">
    <source>
        <dbReference type="HAMAP-Rule" id="MF_00945"/>
    </source>
</evidence>
<dbReference type="InterPro" id="IPR015946">
    <property type="entry name" value="KH_dom-like_a/b"/>
</dbReference>
<dbReference type="PANTHER" id="PTHR22648:SF0">
    <property type="entry name" value="TRANSCRIPTION TERMINATION_ANTITERMINATION PROTEIN NUSA"/>
    <property type="match status" value="1"/>
</dbReference>
<evidence type="ECO:0000313" key="10">
    <source>
        <dbReference type="EMBL" id="OLU37480.1"/>
    </source>
</evidence>
<dbReference type="Gene3D" id="3.30.300.20">
    <property type="match status" value="2"/>
</dbReference>
<dbReference type="NCBIfam" id="TIGR01953">
    <property type="entry name" value="NusA"/>
    <property type="match status" value="1"/>
</dbReference>
<dbReference type="InterPro" id="IPR058582">
    <property type="entry name" value="KH_NusA_2nd"/>
</dbReference>
<dbReference type="SUPFAM" id="SSF54814">
    <property type="entry name" value="Prokaryotic type KH domain (KH-domain type II)"/>
    <property type="match status" value="2"/>
</dbReference>
<organism evidence="10 11">
    <name type="scientific">Ileibacterium valens</name>
    <dbReference type="NCBI Taxonomy" id="1862668"/>
    <lineage>
        <taxon>Bacteria</taxon>
        <taxon>Bacillati</taxon>
        <taxon>Bacillota</taxon>
        <taxon>Erysipelotrichia</taxon>
        <taxon>Erysipelotrichales</taxon>
        <taxon>Erysipelotrichaceae</taxon>
        <taxon>Ileibacterium</taxon>
    </lineage>
</organism>
<feature type="compositionally biased region" description="Acidic residues" evidence="8">
    <location>
        <begin position="392"/>
        <end position="404"/>
    </location>
</feature>
<protein>
    <recommendedName>
        <fullName evidence="7">Transcription termination/antitermination protein NusA</fullName>
    </recommendedName>
</protein>
<keyword evidence="1 7" id="KW-0806">Transcription termination</keyword>
<accession>A0A1U7NDS6</accession>
<dbReference type="HAMAP" id="MF_00945_B">
    <property type="entry name" value="NusA_B"/>
    <property type="match status" value="1"/>
</dbReference>
<dbReference type="InterPro" id="IPR012340">
    <property type="entry name" value="NA-bd_OB-fold"/>
</dbReference>
<dbReference type="GO" id="GO:0006353">
    <property type="term" value="P:DNA-templated transcription termination"/>
    <property type="evidence" value="ECO:0007669"/>
    <property type="project" value="UniProtKB-UniRule"/>
</dbReference>
<comment type="subunit">
    <text evidence="7">Monomer. Binds directly to the core enzyme of the DNA-dependent RNA polymerase and to nascent RNA.</text>
</comment>
<feature type="compositionally biased region" description="Basic and acidic residues" evidence="8">
    <location>
        <begin position="438"/>
        <end position="456"/>
    </location>
</feature>
<feature type="domain" description="S1 motif" evidence="9">
    <location>
        <begin position="125"/>
        <end position="199"/>
    </location>
</feature>
<dbReference type="Gene3D" id="3.30.1480.10">
    <property type="entry name" value="NusA, N-terminal domain"/>
    <property type="match status" value="1"/>
</dbReference>
<feature type="region of interest" description="Disordered" evidence="8">
    <location>
        <begin position="392"/>
        <end position="547"/>
    </location>
</feature>
<evidence type="ECO:0000256" key="2">
    <source>
        <dbReference type="ARBA" id="ARBA00022490"/>
    </source>
</evidence>
<dbReference type="SUPFAM" id="SSF69705">
    <property type="entry name" value="Transcription factor NusA, N-terminal domain"/>
    <property type="match status" value="1"/>
</dbReference>
<dbReference type="CDD" id="cd22529">
    <property type="entry name" value="KH-II_NusA_rpt2"/>
    <property type="match status" value="1"/>
</dbReference>